<dbReference type="InterPro" id="IPR011701">
    <property type="entry name" value="MFS"/>
</dbReference>
<sequence>MDRLPKTHGDDGQPPFWKLRRNRIAFLSFLGFINVYMLRVNLSVGIVAMTVSTDTQTSEFQWSSKLRGTVLSSFFYGYIITQLLGGVLGCKFGGVKLIGYGVLSTAIFTTLTPVAARYSVYLVIALRIFEGVFEGVVIPAMYVVWSKWAPPNESTRLASFTISGNFVGMVIGYPMCGWLAEHYGWPFTFYVPGVLAIIWCSIWLTTVAETPGDDKSITKEELKYIVDSIGSTDNKKSSVMSYPWKNIFTSMPVWAISCALFCENWGFYTLLTQLPTFMHDVLKFDIGKGSLLSALPYAIMAVGLQFTGFFVDWLRKTNIFTTTQVRKICTCGAFLTQSICMFSAGNCETGFGSVICLTLMAGLGSFSMAGFFVNPLDIAPQYASIILGIANTVGTIPGIVSPLLTGIIVQHQSAEEWRWVFIIASGLYVFGGLFYGIFGSGKLQHWAETKTEKKNHHDDKPLI</sequence>
<evidence type="ECO:0000256" key="16">
    <source>
        <dbReference type="ARBA" id="ARBA00050554"/>
    </source>
</evidence>
<accession>A0A5E4MXI7</accession>
<evidence type="ECO:0000256" key="7">
    <source>
        <dbReference type="ARBA" id="ARBA00022692"/>
    </source>
</evidence>
<protein>
    <recommendedName>
        <fullName evidence="22">Sialin</fullName>
    </recommendedName>
    <alternativeName>
        <fullName evidence="25">H(+)/nitrate cotransporter</fullName>
    </alternativeName>
    <alternativeName>
        <fullName evidence="23">H(+)/sialic acid cotransporter</fullName>
    </alternativeName>
    <alternativeName>
        <fullName evidence="24">Vesicular excitatory amino acid transporter</fullName>
    </alternativeName>
</protein>
<proteinExistence type="predicted"/>
<dbReference type="GO" id="GO:0015293">
    <property type="term" value="F:symporter activity"/>
    <property type="evidence" value="ECO:0007669"/>
    <property type="project" value="UniProtKB-KW"/>
</dbReference>
<evidence type="ECO:0000256" key="8">
    <source>
        <dbReference type="ARBA" id="ARBA00022847"/>
    </source>
</evidence>
<dbReference type="CDD" id="cd17318">
    <property type="entry name" value="MFS_SLC17"/>
    <property type="match status" value="1"/>
</dbReference>
<feature type="transmembrane region" description="Helical" evidence="26">
    <location>
        <begin position="385"/>
        <end position="411"/>
    </location>
</feature>
<evidence type="ECO:0000256" key="22">
    <source>
        <dbReference type="ARBA" id="ARBA00069713"/>
    </source>
</evidence>
<dbReference type="PANTHER" id="PTHR11662">
    <property type="entry name" value="SOLUTE CARRIER FAMILY 17"/>
    <property type="match status" value="1"/>
</dbReference>
<dbReference type="PANTHER" id="PTHR11662:SF455">
    <property type="entry name" value="GH23975P"/>
    <property type="match status" value="1"/>
</dbReference>
<evidence type="ECO:0000256" key="18">
    <source>
        <dbReference type="ARBA" id="ARBA00051403"/>
    </source>
</evidence>
<keyword evidence="13" id="KW-0458">Lysosome</keyword>
<evidence type="ECO:0000259" key="27">
    <source>
        <dbReference type="PROSITE" id="PS50850"/>
    </source>
</evidence>
<dbReference type="GO" id="GO:0046942">
    <property type="term" value="P:carboxylic acid transport"/>
    <property type="evidence" value="ECO:0007669"/>
    <property type="project" value="UniProtKB-ARBA"/>
</dbReference>
<evidence type="ECO:0000313" key="28">
    <source>
        <dbReference type="EMBL" id="VVC37040.1"/>
    </source>
</evidence>
<dbReference type="SUPFAM" id="SSF103473">
    <property type="entry name" value="MFS general substrate transporter"/>
    <property type="match status" value="1"/>
</dbReference>
<keyword evidence="12" id="KW-0325">Glycoprotein</keyword>
<dbReference type="GO" id="GO:0006820">
    <property type="term" value="P:monoatomic anion transport"/>
    <property type="evidence" value="ECO:0007669"/>
    <property type="project" value="TreeGrafter"/>
</dbReference>
<keyword evidence="7 26" id="KW-0812">Transmembrane</keyword>
<comment type="catalytic activity">
    <reaction evidence="18">
        <text>N-acetyl-L-aspartyl-L-glutamate(out) = N-acetyl-L-aspartyl-L-glutamate(in)</text>
        <dbReference type="Rhea" id="RHEA:72599"/>
        <dbReference type="ChEBI" id="CHEBI:76931"/>
    </reaction>
    <physiologicalReaction direction="left-to-right" evidence="18">
        <dbReference type="Rhea" id="RHEA:72600"/>
    </physiologicalReaction>
</comment>
<feature type="transmembrane region" description="Helical" evidence="26">
    <location>
        <begin position="291"/>
        <end position="313"/>
    </location>
</feature>
<dbReference type="Gene3D" id="1.20.1250.20">
    <property type="entry name" value="MFS general substrate transporter like domains"/>
    <property type="match status" value="2"/>
</dbReference>
<dbReference type="PROSITE" id="PS50850">
    <property type="entry name" value="MFS"/>
    <property type="match status" value="1"/>
</dbReference>
<evidence type="ECO:0000256" key="9">
    <source>
        <dbReference type="ARBA" id="ARBA00022989"/>
    </source>
</evidence>
<comment type="catalytic activity">
    <reaction evidence="16">
        <text>L-aspartate(out) = L-aspartate(in)</text>
        <dbReference type="Rhea" id="RHEA:66332"/>
        <dbReference type="ChEBI" id="CHEBI:29991"/>
    </reaction>
    <physiologicalReaction direction="left-to-right" evidence="16">
        <dbReference type="Rhea" id="RHEA:66333"/>
    </physiologicalReaction>
</comment>
<evidence type="ECO:0000256" key="4">
    <source>
        <dbReference type="ARBA" id="ARBA00004656"/>
    </source>
</evidence>
<dbReference type="GO" id="GO:0016323">
    <property type="term" value="C:basolateral plasma membrane"/>
    <property type="evidence" value="ECO:0007669"/>
    <property type="project" value="UniProtKB-SubCell"/>
</dbReference>
<keyword evidence="5" id="KW-0813">Transport</keyword>
<gene>
    <name evidence="28" type="ORF">CINCED_3A021268</name>
</gene>
<dbReference type="InterPro" id="IPR020846">
    <property type="entry name" value="MFS_dom"/>
</dbReference>
<feature type="transmembrane region" description="Helical" evidence="26">
    <location>
        <begin position="417"/>
        <end position="438"/>
    </location>
</feature>
<keyword evidence="9 26" id="KW-1133">Transmembrane helix</keyword>
<dbReference type="GO" id="GO:0030672">
    <property type="term" value="C:synaptic vesicle membrane"/>
    <property type="evidence" value="ECO:0007669"/>
    <property type="project" value="UniProtKB-SubCell"/>
</dbReference>
<comment type="catalytic activity">
    <reaction evidence="20">
        <text>D-glucuronate(out) + H(+)(out) = D-glucuronate(in) + H(+)(in)</text>
        <dbReference type="Rhea" id="RHEA:72591"/>
        <dbReference type="ChEBI" id="CHEBI:15378"/>
        <dbReference type="ChEBI" id="CHEBI:58720"/>
    </reaction>
    <physiologicalReaction direction="left-to-right" evidence="20">
        <dbReference type="Rhea" id="RHEA:72592"/>
    </physiologicalReaction>
</comment>
<dbReference type="FunFam" id="1.20.1250.20:FF:000003">
    <property type="entry name" value="Solute carrier family 17 member 3"/>
    <property type="match status" value="1"/>
</dbReference>
<keyword evidence="11 26" id="KW-0472">Membrane</keyword>
<feature type="transmembrane region" description="Helical" evidence="26">
    <location>
        <begin position="253"/>
        <end position="271"/>
    </location>
</feature>
<comment type="catalytic activity">
    <reaction evidence="17">
        <text>N-acetylneuraminate(in) + H(+)(in) = N-acetylneuraminate(out) + H(+)(out)</text>
        <dbReference type="Rhea" id="RHEA:28987"/>
        <dbReference type="ChEBI" id="CHEBI:15378"/>
        <dbReference type="ChEBI" id="CHEBI:35418"/>
    </reaction>
    <physiologicalReaction direction="right-to-left" evidence="17">
        <dbReference type="Rhea" id="RHEA:28989"/>
    </physiologicalReaction>
</comment>
<organism evidence="28 29">
    <name type="scientific">Cinara cedri</name>
    <dbReference type="NCBI Taxonomy" id="506608"/>
    <lineage>
        <taxon>Eukaryota</taxon>
        <taxon>Metazoa</taxon>
        <taxon>Ecdysozoa</taxon>
        <taxon>Arthropoda</taxon>
        <taxon>Hexapoda</taxon>
        <taxon>Insecta</taxon>
        <taxon>Pterygota</taxon>
        <taxon>Neoptera</taxon>
        <taxon>Paraneoptera</taxon>
        <taxon>Hemiptera</taxon>
        <taxon>Sternorrhyncha</taxon>
        <taxon>Aphidomorpha</taxon>
        <taxon>Aphidoidea</taxon>
        <taxon>Aphididae</taxon>
        <taxon>Lachninae</taxon>
        <taxon>Cinara</taxon>
    </lineage>
</organism>
<evidence type="ECO:0000256" key="24">
    <source>
        <dbReference type="ARBA" id="ARBA00081195"/>
    </source>
</evidence>
<dbReference type="Pfam" id="PF07690">
    <property type="entry name" value="MFS_1"/>
    <property type="match status" value="1"/>
</dbReference>
<evidence type="ECO:0000256" key="26">
    <source>
        <dbReference type="SAM" id="Phobius"/>
    </source>
</evidence>
<dbReference type="OrthoDB" id="2985014at2759"/>
<evidence type="ECO:0000256" key="5">
    <source>
        <dbReference type="ARBA" id="ARBA00022448"/>
    </source>
</evidence>
<dbReference type="Proteomes" id="UP000325440">
    <property type="component" value="Unassembled WGS sequence"/>
</dbReference>
<evidence type="ECO:0000256" key="25">
    <source>
        <dbReference type="ARBA" id="ARBA00081925"/>
    </source>
</evidence>
<feature type="transmembrane region" description="Helical" evidence="26">
    <location>
        <begin position="187"/>
        <end position="208"/>
    </location>
</feature>
<evidence type="ECO:0000256" key="23">
    <source>
        <dbReference type="ARBA" id="ARBA00080244"/>
    </source>
</evidence>
<feature type="transmembrane region" description="Helical" evidence="26">
    <location>
        <begin position="24"/>
        <end position="49"/>
    </location>
</feature>
<dbReference type="InterPro" id="IPR036259">
    <property type="entry name" value="MFS_trans_sf"/>
</dbReference>
<keyword evidence="8" id="KW-0769">Symport</keyword>
<feature type="transmembrane region" description="Helical" evidence="26">
    <location>
        <begin position="157"/>
        <end position="175"/>
    </location>
</feature>
<dbReference type="EMBL" id="CABPRJ010001441">
    <property type="protein sequence ID" value="VVC37040.1"/>
    <property type="molecule type" value="Genomic_DNA"/>
</dbReference>
<keyword evidence="10" id="KW-0770">Synapse</keyword>
<comment type="catalytic activity">
    <reaction evidence="15">
        <text>2 nitrate(out) + H(+)(out) = 2 nitrate(in) + H(+)(in)</text>
        <dbReference type="Rhea" id="RHEA:71539"/>
        <dbReference type="ChEBI" id="CHEBI:15378"/>
        <dbReference type="ChEBI" id="CHEBI:17632"/>
    </reaction>
    <physiologicalReaction direction="left-to-right" evidence="15">
        <dbReference type="Rhea" id="RHEA:71540"/>
    </physiologicalReaction>
</comment>
<comment type="function">
    <text evidence="21">Receptor for CM101, a polysaccharide produced by group B Streptococcus with antipathoangiogenic properties.</text>
</comment>
<feature type="domain" description="Major facilitator superfamily (MFS) profile" evidence="27">
    <location>
        <begin position="29"/>
        <end position="443"/>
    </location>
</feature>
<evidence type="ECO:0000256" key="19">
    <source>
        <dbReference type="ARBA" id="ARBA00051447"/>
    </source>
</evidence>
<evidence type="ECO:0000256" key="15">
    <source>
        <dbReference type="ARBA" id="ARBA00050101"/>
    </source>
</evidence>
<feature type="transmembrane region" description="Helical" evidence="26">
    <location>
        <begin position="97"/>
        <end position="116"/>
    </location>
</feature>
<evidence type="ECO:0000313" key="29">
    <source>
        <dbReference type="Proteomes" id="UP000325440"/>
    </source>
</evidence>
<name>A0A5E4MXI7_9HEMI</name>
<evidence type="ECO:0000256" key="2">
    <source>
        <dbReference type="ARBA" id="ARBA00004554"/>
    </source>
</evidence>
<evidence type="ECO:0000256" key="10">
    <source>
        <dbReference type="ARBA" id="ARBA00023018"/>
    </source>
</evidence>
<evidence type="ECO:0000256" key="3">
    <source>
        <dbReference type="ARBA" id="ARBA00004638"/>
    </source>
</evidence>
<reference evidence="28 29" key="1">
    <citation type="submission" date="2019-08" db="EMBL/GenBank/DDBJ databases">
        <authorList>
            <person name="Alioto T."/>
            <person name="Alioto T."/>
            <person name="Gomez Garrido J."/>
        </authorList>
    </citation>
    <scope>NUCLEOTIDE SEQUENCE [LARGE SCALE GENOMIC DNA]</scope>
</reference>
<keyword evidence="29" id="KW-1185">Reference proteome</keyword>
<comment type="catalytic activity">
    <reaction evidence="19">
        <text>L-glutamate(out) = L-glutamate(in)</text>
        <dbReference type="Rhea" id="RHEA:66336"/>
        <dbReference type="ChEBI" id="CHEBI:29985"/>
    </reaction>
    <physiologicalReaction direction="left-to-right" evidence="19">
        <dbReference type="Rhea" id="RHEA:66337"/>
    </physiologicalReaction>
</comment>
<dbReference type="InterPro" id="IPR050382">
    <property type="entry name" value="MFS_Na/Anion_cotransporter"/>
</dbReference>
<feature type="transmembrane region" description="Helical" evidence="26">
    <location>
        <begin position="351"/>
        <end position="373"/>
    </location>
</feature>
<evidence type="ECO:0000256" key="17">
    <source>
        <dbReference type="ARBA" id="ARBA00050625"/>
    </source>
</evidence>
<evidence type="ECO:0000256" key="12">
    <source>
        <dbReference type="ARBA" id="ARBA00023180"/>
    </source>
</evidence>
<dbReference type="FunFam" id="1.20.1250.20:FF:000067">
    <property type="entry name" value="sialin isoform X2"/>
    <property type="match status" value="1"/>
</dbReference>
<evidence type="ECO:0000256" key="14">
    <source>
        <dbReference type="ARBA" id="ARBA00023329"/>
    </source>
</evidence>
<feature type="transmembrane region" description="Helical" evidence="26">
    <location>
        <begin position="122"/>
        <end position="145"/>
    </location>
</feature>
<evidence type="ECO:0000256" key="6">
    <source>
        <dbReference type="ARBA" id="ARBA00022475"/>
    </source>
</evidence>
<evidence type="ECO:0000256" key="1">
    <source>
        <dbReference type="ARBA" id="ARBA00004432"/>
    </source>
</evidence>
<comment type="subcellular location">
    <subcellularLocation>
        <location evidence="2">Basolateral cell membrane</location>
        <topology evidence="2">Multi-pass membrane protein</topology>
    </subcellularLocation>
    <subcellularLocation>
        <location evidence="3">Cytoplasmic vesicle</location>
        <location evidence="3">Secretory vesicle membrane</location>
        <topology evidence="3">Multi-pass membrane protein</topology>
    </subcellularLocation>
    <subcellularLocation>
        <location evidence="1">Cytoplasmic vesicle</location>
        <location evidence="1">Secretory vesicle</location>
        <location evidence="1">Synaptic vesicle membrane</location>
    </subcellularLocation>
    <subcellularLocation>
        <location evidence="4">Lysosome membrane</location>
    </subcellularLocation>
</comment>
<evidence type="ECO:0000256" key="11">
    <source>
        <dbReference type="ARBA" id="ARBA00023136"/>
    </source>
</evidence>
<keyword evidence="6" id="KW-1003">Cell membrane</keyword>
<evidence type="ECO:0000256" key="21">
    <source>
        <dbReference type="ARBA" id="ARBA00056891"/>
    </source>
</evidence>
<keyword evidence="14" id="KW-0968">Cytoplasmic vesicle</keyword>
<dbReference type="GO" id="GO:0005765">
    <property type="term" value="C:lysosomal membrane"/>
    <property type="evidence" value="ECO:0007669"/>
    <property type="project" value="UniProtKB-SubCell"/>
</dbReference>
<dbReference type="AlphaFoldDB" id="A0A5E4MXI7"/>
<feature type="transmembrane region" description="Helical" evidence="26">
    <location>
        <begin position="69"/>
        <end position="90"/>
    </location>
</feature>
<evidence type="ECO:0000256" key="13">
    <source>
        <dbReference type="ARBA" id="ARBA00023228"/>
    </source>
</evidence>
<evidence type="ECO:0000256" key="20">
    <source>
        <dbReference type="ARBA" id="ARBA00051612"/>
    </source>
</evidence>